<evidence type="ECO:0000313" key="1">
    <source>
        <dbReference type="EMBL" id="GAU34173.1"/>
    </source>
</evidence>
<dbReference type="Proteomes" id="UP000242715">
    <property type="component" value="Unassembled WGS sequence"/>
</dbReference>
<proteinExistence type="predicted"/>
<dbReference type="OrthoDB" id="1277335at2759"/>
<dbReference type="PANTHER" id="PTHR33103:SF27">
    <property type="entry name" value="OS04G0594700 PROTEIN"/>
    <property type="match status" value="1"/>
</dbReference>
<sequence>MFKDQKCSCGKVMDKVLSPPPECETIKDGFVKETMSFIICDDLSMMPNDFGAVVHLLRKLEVTNIGAIEEQTVDIGKKEAFSL</sequence>
<dbReference type="InterPro" id="IPR007750">
    <property type="entry name" value="DUF674"/>
</dbReference>
<evidence type="ECO:0000313" key="2">
    <source>
        <dbReference type="Proteomes" id="UP000242715"/>
    </source>
</evidence>
<name>A0A2Z6MWK0_TRISU</name>
<dbReference type="PANTHER" id="PTHR33103">
    <property type="entry name" value="OS01G0153900 PROTEIN"/>
    <property type="match status" value="1"/>
</dbReference>
<protein>
    <submittedName>
        <fullName evidence="1">Uncharacterized protein</fullName>
    </submittedName>
</protein>
<dbReference type="EMBL" id="DF973548">
    <property type="protein sequence ID" value="GAU34173.1"/>
    <property type="molecule type" value="Genomic_DNA"/>
</dbReference>
<dbReference type="Pfam" id="PF05056">
    <property type="entry name" value="DUF674"/>
    <property type="match status" value="1"/>
</dbReference>
<accession>A0A2Z6MWK0</accession>
<keyword evidence="2" id="KW-1185">Reference proteome</keyword>
<reference evidence="2" key="1">
    <citation type="journal article" date="2017" name="Front. Plant Sci.">
        <title>Climate Clever Clovers: New Paradigm to Reduce the Environmental Footprint of Ruminants by Breeding Low Methanogenic Forages Utilizing Haplotype Variation.</title>
        <authorList>
            <person name="Kaur P."/>
            <person name="Appels R."/>
            <person name="Bayer P.E."/>
            <person name="Keeble-Gagnere G."/>
            <person name="Wang J."/>
            <person name="Hirakawa H."/>
            <person name="Shirasawa K."/>
            <person name="Vercoe P."/>
            <person name="Stefanova K."/>
            <person name="Durmic Z."/>
            <person name="Nichols P."/>
            <person name="Revell C."/>
            <person name="Isobe S.N."/>
            <person name="Edwards D."/>
            <person name="Erskine W."/>
        </authorList>
    </citation>
    <scope>NUCLEOTIDE SEQUENCE [LARGE SCALE GENOMIC DNA]</scope>
    <source>
        <strain evidence="2">cv. Daliak</strain>
    </source>
</reference>
<dbReference type="AlphaFoldDB" id="A0A2Z6MWK0"/>
<organism evidence="1 2">
    <name type="scientific">Trifolium subterraneum</name>
    <name type="common">Subterranean clover</name>
    <dbReference type="NCBI Taxonomy" id="3900"/>
    <lineage>
        <taxon>Eukaryota</taxon>
        <taxon>Viridiplantae</taxon>
        <taxon>Streptophyta</taxon>
        <taxon>Embryophyta</taxon>
        <taxon>Tracheophyta</taxon>
        <taxon>Spermatophyta</taxon>
        <taxon>Magnoliopsida</taxon>
        <taxon>eudicotyledons</taxon>
        <taxon>Gunneridae</taxon>
        <taxon>Pentapetalae</taxon>
        <taxon>rosids</taxon>
        <taxon>fabids</taxon>
        <taxon>Fabales</taxon>
        <taxon>Fabaceae</taxon>
        <taxon>Papilionoideae</taxon>
        <taxon>50 kb inversion clade</taxon>
        <taxon>NPAAA clade</taxon>
        <taxon>Hologalegina</taxon>
        <taxon>IRL clade</taxon>
        <taxon>Trifolieae</taxon>
        <taxon>Trifolium</taxon>
    </lineage>
</organism>
<gene>
    <name evidence="1" type="ORF">TSUD_162730</name>
</gene>